<feature type="region of interest" description="Disordered" evidence="6">
    <location>
        <begin position="175"/>
        <end position="204"/>
    </location>
</feature>
<sequence>MWRHLLTETVPLLTGPCRTAGVSTLSRHTNFAGHHNNLTLGAKQSSFVKIIKSLWHRAFSSASGDLSGIWYNQFGSKMQIILLENGELIGFYVNCTPGSKAAREKLTGFVGKDEHASRFGFTVDFQNGRYTTTWTGRCIKEGSADGEEVLLTNWIMNPNPEDGAQHLESIHVGQDRFTRKPQTPEKLPSFDDSQPESKGWMLSY</sequence>
<dbReference type="PROSITE" id="PS51326">
    <property type="entry name" value="AVIDIN_2"/>
    <property type="match status" value="1"/>
</dbReference>
<evidence type="ECO:0000256" key="1">
    <source>
        <dbReference type="ARBA" id="ARBA00004613"/>
    </source>
</evidence>
<evidence type="ECO:0000256" key="3">
    <source>
        <dbReference type="ARBA" id="ARBA00022525"/>
    </source>
</evidence>
<dbReference type="InterPro" id="IPR005468">
    <property type="entry name" value="Avidin/str"/>
</dbReference>
<evidence type="ECO:0000256" key="2">
    <source>
        <dbReference type="ARBA" id="ARBA00006297"/>
    </source>
</evidence>
<keyword evidence="5" id="KW-0092">Biotin</keyword>
<reference evidence="7 8" key="1">
    <citation type="submission" date="2022-05" db="EMBL/GenBank/DDBJ databases">
        <authorList>
            <consortium name="Genoscope - CEA"/>
            <person name="William W."/>
        </authorList>
    </citation>
    <scope>NUCLEOTIDE SEQUENCE [LARGE SCALE GENOMIC DNA]</scope>
</reference>
<protein>
    <submittedName>
        <fullName evidence="7">Uncharacterized protein</fullName>
    </submittedName>
</protein>
<evidence type="ECO:0000313" key="7">
    <source>
        <dbReference type="EMBL" id="CAH3160321.1"/>
    </source>
</evidence>
<dbReference type="PANTHER" id="PTHR34399">
    <property type="entry name" value="AVIDIN-RELATED"/>
    <property type="match status" value="1"/>
</dbReference>
<evidence type="ECO:0000256" key="5">
    <source>
        <dbReference type="ARBA" id="ARBA00023267"/>
    </source>
</evidence>
<keyword evidence="3" id="KW-0964">Secreted</keyword>
<dbReference type="PANTHER" id="PTHR34399:SF6">
    <property type="entry name" value="AVIDIN-LIKE"/>
    <property type="match status" value="1"/>
</dbReference>
<proteinExistence type="inferred from homology"/>
<keyword evidence="4" id="KW-0732">Signal</keyword>
<dbReference type="Proteomes" id="UP001159428">
    <property type="component" value="Unassembled WGS sequence"/>
</dbReference>
<dbReference type="PRINTS" id="PR00709">
    <property type="entry name" value="AVIDIN"/>
</dbReference>
<dbReference type="Pfam" id="PF01382">
    <property type="entry name" value="Avidin"/>
    <property type="match status" value="1"/>
</dbReference>
<name>A0AAU9XWY3_9CNID</name>
<dbReference type="AlphaFoldDB" id="A0AAU9XWY3"/>
<dbReference type="GO" id="GO:0005576">
    <property type="term" value="C:extracellular region"/>
    <property type="evidence" value="ECO:0007669"/>
    <property type="project" value="UniProtKB-SubCell"/>
</dbReference>
<dbReference type="InterPro" id="IPR036896">
    <property type="entry name" value="Avidin-like_sf"/>
</dbReference>
<organism evidence="7 8">
    <name type="scientific">Pocillopora meandrina</name>
    <dbReference type="NCBI Taxonomy" id="46732"/>
    <lineage>
        <taxon>Eukaryota</taxon>
        <taxon>Metazoa</taxon>
        <taxon>Cnidaria</taxon>
        <taxon>Anthozoa</taxon>
        <taxon>Hexacorallia</taxon>
        <taxon>Scleractinia</taxon>
        <taxon>Astrocoeniina</taxon>
        <taxon>Pocilloporidae</taxon>
        <taxon>Pocillopora</taxon>
    </lineage>
</organism>
<evidence type="ECO:0000256" key="4">
    <source>
        <dbReference type="ARBA" id="ARBA00022729"/>
    </source>
</evidence>
<gene>
    <name evidence="7" type="ORF">PMEA_00032436</name>
</gene>
<dbReference type="Gene3D" id="2.40.128.30">
    <property type="entry name" value="Avidin-like"/>
    <property type="match status" value="1"/>
</dbReference>
<dbReference type="SUPFAM" id="SSF50876">
    <property type="entry name" value="Avidin/streptavidin"/>
    <property type="match status" value="1"/>
</dbReference>
<comment type="subcellular location">
    <subcellularLocation>
        <location evidence="1">Secreted</location>
    </subcellularLocation>
</comment>
<evidence type="ECO:0000313" key="8">
    <source>
        <dbReference type="Proteomes" id="UP001159428"/>
    </source>
</evidence>
<comment type="similarity">
    <text evidence="2">Belongs to the avidin/streptavidin family.</text>
</comment>
<dbReference type="InterPro" id="IPR051764">
    <property type="entry name" value="Avidin/Streptavidin-rel"/>
</dbReference>
<keyword evidence="8" id="KW-1185">Reference proteome</keyword>
<accession>A0AAU9XWY3</accession>
<dbReference type="InterPro" id="IPR005469">
    <property type="entry name" value="Avidin"/>
</dbReference>
<comment type="caution">
    <text evidence="7">The sequence shown here is derived from an EMBL/GenBank/DDBJ whole genome shotgun (WGS) entry which is preliminary data.</text>
</comment>
<dbReference type="GO" id="GO:0009374">
    <property type="term" value="F:biotin binding"/>
    <property type="evidence" value="ECO:0007669"/>
    <property type="project" value="InterPro"/>
</dbReference>
<dbReference type="EMBL" id="CALNXJ010000075">
    <property type="protein sequence ID" value="CAH3160321.1"/>
    <property type="molecule type" value="Genomic_DNA"/>
</dbReference>
<evidence type="ECO:0000256" key="6">
    <source>
        <dbReference type="SAM" id="MobiDB-lite"/>
    </source>
</evidence>